<name>A0A9D1JIY4_9FIRM</name>
<dbReference type="InterPro" id="IPR002068">
    <property type="entry name" value="A-crystallin/Hsp20_dom"/>
</dbReference>
<dbReference type="CDD" id="cd06471">
    <property type="entry name" value="ACD_LpsHSP_like"/>
    <property type="match status" value="1"/>
</dbReference>
<reference evidence="4" key="2">
    <citation type="journal article" date="2021" name="PeerJ">
        <title>Extensive microbial diversity within the chicken gut microbiome revealed by metagenomics and culture.</title>
        <authorList>
            <person name="Gilroy R."/>
            <person name="Ravi A."/>
            <person name="Getino M."/>
            <person name="Pursley I."/>
            <person name="Horton D.L."/>
            <person name="Alikhan N.F."/>
            <person name="Baker D."/>
            <person name="Gharbi K."/>
            <person name="Hall N."/>
            <person name="Watson M."/>
            <person name="Adriaenssens E.M."/>
            <person name="Foster-Nyarko E."/>
            <person name="Jarju S."/>
            <person name="Secka A."/>
            <person name="Antonio M."/>
            <person name="Oren A."/>
            <person name="Chaudhuri R.R."/>
            <person name="La Ragione R."/>
            <person name="Hildebrand F."/>
            <person name="Pallen M.J."/>
        </authorList>
    </citation>
    <scope>NUCLEOTIDE SEQUENCE</scope>
    <source>
        <strain evidence="4">CHK190-19873</strain>
    </source>
</reference>
<dbReference type="PANTHER" id="PTHR11527">
    <property type="entry name" value="HEAT-SHOCK PROTEIN 20 FAMILY MEMBER"/>
    <property type="match status" value="1"/>
</dbReference>
<dbReference type="PROSITE" id="PS01031">
    <property type="entry name" value="SHSP"/>
    <property type="match status" value="1"/>
</dbReference>
<comment type="caution">
    <text evidence="4">The sequence shown here is derived from an EMBL/GenBank/DDBJ whole genome shotgun (WGS) entry which is preliminary data.</text>
</comment>
<reference evidence="4" key="1">
    <citation type="submission" date="2020-10" db="EMBL/GenBank/DDBJ databases">
        <authorList>
            <person name="Gilroy R."/>
        </authorList>
    </citation>
    <scope>NUCLEOTIDE SEQUENCE</scope>
    <source>
        <strain evidence="4">CHK190-19873</strain>
    </source>
</reference>
<evidence type="ECO:0000256" key="1">
    <source>
        <dbReference type="PROSITE-ProRule" id="PRU00285"/>
    </source>
</evidence>
<evidence type="ECO:0000259" key="3">
    <source>
        <dbReference type="PROSITE" id="PS01031"/>
    </source>
</evidence>
<organism evidence="4 5">
    <name type="scientific">Candidatus Limivivens intestinipullorum</name>
    <dbReference type="NCBI Taxonomy" id="2840858"/>
    <lineage>
        <taxon>Bacteria</taxon>
        <taxon>Bacillati</taxon>
        <taxon>Bacillota</taxon>
        <taxon>Clostridia</taxon>
        <taxon>Lachnospirales</taxon>
        <taxon>Lachnospiraceae</taxon>
        <taxon>Lachnospiraceae incertae sedis</taxon>
        <taxon>Candidatus Limivivens</taxon>
    </lineage>
</organism>
<gene>
    <name evidence="4" type="ORF">IAB44_02575</name>
</gene>
<dbReference type="InterPro" id="IPR031107">
    <property type="entry name" value="Small_HSP"/>
</dbReference>
<evidence type="ECO:0000313" key="4">
    <source>
        <dbReference type="EMBL" id="HIS30422.1"/>
    </source>
</evidence>
<feature type="domain" description="SHSP" evidence="3">
    <location>
        <begin position="25"/>
        <end position="139"/>
    </location>
</feature>
<evidence type="ECO:0000256" key="2">
    <source>
        <dbReference type="RuleBase" id="RU003616"/>
    </source>
</evidence>
<protein>
    <submittedName>
        <fullName evidence="4">Hsp20/alpha crystallin family protein</fullName>
    </submittedName>
</protein>
<dbReference type="EMBL" id="DVIQ01000015">
    <property type="protein sequence ID" value="HIS30422.1"/>
    <property type="molecule type" value="Genomic_DNA"/>
</dbReference>
<dbReference type="Gene3D" id="2.60.40.790">
    <property type="match status" value="1"/>
</dbReference>
<dbReference type="AlphaFoldDB" id="A0A9D1JIY4"/>
<proteinExistence type="inferred from homology"/>
<dbReference type="SUPFAM" id="SSF49764">
    <property type="entry name" value="HSP20-like chaperones"/>
    <property type="match status" value="1"/>
</dbReference>
<dbReference type="InterPro" id="IPR008978">
    <property type="entry name" value="HSP20-like_chaperone"/>
</dbReference>
<accession>A0A9D1JIY4</accession>
<dbReference type="Proteomes" id="UP000823935">
    <property type="component" value="Unassembled WGS sequence"/>
</dbReference>
<comment type="similarity">
    <text evidence="1 2">Belongs to the small heat shock protein (HSP20) family.</text>
</comment>
<sequence length="139" mass="16129">MLFTNSAFDLFDDIFNDPFFTRPAKQEIPSVMRADVEEQENGYMLDIELPGYAKDEVSAELKDGYLTISAKKNQENESKDKKFIRKERYTGSCKRTFYVGDQVEQEDIKAAFQNGILRLFIPKDTPKKIEEKPKTITIE</sequence>
<evidence type="ECO:0000313" key="5">
    <source>
        <dbReference type="Proteomes" id="UP000823935"/>
    </source>
</evidence>
<dbReference type="Pfam" id="PF00011">
    <property type="entry name" value="HSP20"/>
    <property type="match status" value="1"/>
</dbReference>